<name>A0A8J5WMS9_ZIZPA</name>
<comment type="caution">
    <text evidence="1">The sequence shown here is derived from an EMBL/GenBank/DDBJ whole genome shotgun (WGS) entry which is preliminary data.</text>
</comment>
<organism evidence="1 2">
    <name type="scientific">Zizania palustris</name>
    <name type="common">Northern wild rice</name>
    <dbReference type="NCBI Taxonomy" id="103762"/>
    <lineage>
        <taxon>Eukaryota</taxon>
        <taxon>Viridiplantae</taxon>
        <taxon>Streptophyta</taxon>
        <taxon>Embryophyta</taxon>
        <taxon>Tracheophyta</taxon>
        <taxon>Spermatophyta</taxon>
        <taxon>Magnoliopsida</taxon>
        <taxon>Liliopsida</taxon>
        <taxon>Poales</taxon>
        <taxon>Poaceae</taxon>
        <taxon>BOP clade</taxon>
        <taxon>Oryzoideae</taxon>
        <taxon>Oryzeae</taxon>
        <taxon>Zizaniinae</taxon>
        <taxon>Zizania</taxon>
    </lineage>
</organism>
<proteinExistence type="predicted"/>
<protein>
    <submittedName>
        <fullName evidence="1">Uncharacterized protein</fullName>
    </submittedName>
</protein>
<accession>A0A8J5WMS9</accession>
<sequence>MKTMMAKLEEFTSEYSGVVEQKIPLSVTYYYLHIFILLHVLNVHRYGTKDELKVFMAKGFTGPKVMKNGMPDFLFFSTIV</sequence>
<evidence type="ECO:0000313" key="1">
    <source>
        <dbReference type="EMBL" id="KAG8091762.1"/>
    </source>
</evidence>
<gene>
    <name evidence="1" type="ORF">GUJ93_ZPchr0012g20562</name>
</gene>
<keyword evidence="2" id="KW-1185">Reference proteome</keyword>
<reference evidence="1" key="2">
    <citation type="submission" date="2021-02" db="EMBL/GenBank/DDBJ databases">
        <authorList>
            <person name="Kimball J.A."/>
            <person name="Haas M.W."/>
            <person name="Macchietto M."/>
            <person name="Kono T."/>
            <person name="Duquette J."/>
            <person name="Shao M."/>
        </authorList>
    </citation>
    <scope>NUCLEOTIDE SEQUENCE</scope>
    <source>
        <tissue evidence="1">Fresh leaf tissue</tissue>
    </source>
</reference>
<dbReference type="Proteomes" id="UP000729402">
    <property type="component" value="Unassembled WGS sequence"/>
</dbReference>
<evidence type="ECO:0000313" key="2">
    <source>
        <dbReference type="Proteomes" id="UP000729402"/>
    </source>
</evidence>
<dbReference type="EMBL" id="JAAALK010000080">
    <property type="protein sequence ID" value="KAG8091762.1"/>
    <property type="molecule type" value="Genomic_DNA"/>
</dbReference>
<reference evidence="1" key="1">
    <citation type="journal article" date="2021" name="bioRxiv">
        <title>Whole Genome Assembly and Annotation of Northern Wild Rice, Zizania palustris L., Supports a Whole Genome Duplication in the Zizania Genus.</title>
        <authorList>
            <person name="Haas M."/>
            <person name="Kono T."/>
            <person name="Macchietto M."/>
            <person name="Millas R."/>
            <person name="McGilp L."/>
            <person name="Shao M."/>
            <person name="Duquette J."/>
            <person name="Hirsch C.N."/>
            <person name="Kimball J."/>
        </authorList>
    </citation>
    <scope>NUCLEOTIDE SEQUENCE</scope>
    <source>
        <tissue evidence="1">Fresh leaf tissue</tissue>
    </source>
</reference>
<dbReference type="AlphaFoldDB" id="A0A8J5WMS9"/>